<protein>
    <submittedName>
        <fullName evidence="4">GlxA family transcriptional regulator</fullName>
    </submittedName>
</protein>
<dbReference type="Pfam" id="PF01965">
    <property type="entry name" value="DJ-1_PfpI"/>
    <property type="match status" value="1"/>
</dbReference>
<comment type="caution">
    <text evidence="4">The sequence shown here is derived from an EMBL/GenBank/DDBJ whole genome shotgun (WGS) entry which is preliminary data.</text>
</comment>
<dbReference type="SMART" id="SM00342">
    <property type="entry name" value="HTH_ARAC"/>
    <property type="match status" value="1"/>
</dbReference>
<dbReference type="InterPro" id="IPR009057">
    <property type="entry name" value="Homeodomain-like_sf"/>
</dbReference>
<evidence type="ECO:0000259" key="3">
    <source>
        <dbReference type="PROSITE" id="PS01124"/>
    </source>
</evidence>
<proteinExistence type="predicted"/>
<dbReference type="Gene3D" id="3.40.50.880">
    <property type="match status" value="1"/>
</dbReference>
<feature type="domain" description="HTH araC/xylS-type" evidence="3">
    <location>
        <begin position="233"/>
        <end position="331"/>
    </location>
</feature>
<dbReference type="PANTHER" id="PTHR43130:SF3">
    <property type="entry name" value="HTH-TYPE TRANSCRIPTIONAL REGULATOR RV1931C"/>
    <property type="match status" value="1"/>
</dbReference>
<dbReference type="InterPro" id="IPR002818">
    <property type="entry name" value="DJ-1/PfpI"/>
</dbReference>
<dbReference type="Pfam" id="PF12833">
    <property type="entry name" value="HTH_18"/>
    <property type="match status" value="1"/>
</dbReference>
<dbReference type="InterPro" id="IPR052158">
    <property type="entry name" value="INH-QAR"/>
</dbReference>
<keyword evidence="2" id="KW-0804">Transcription</keyword>
<keyword evidence="1" id="KW-0805">Transcription regulation</keyword>
<dbReference type="CDD" id="cd03137">
    <property type="entry name" value="GATase1_AraC_1"/>
    <property type="match status" value="1"/>
</dbReference>
<dbReference type="InterPro" id="IPR018060">
    <property type="entry name" value="HTH_AraC"/>
</dbReference>
<dbReference type="SUPFAM" id="SSF52317">
    <property type="entry name" value="Class I glutamine amidotransferase-like"/>
    <property type="match status" value="1"/>
</dbReference>
<sequence length="332" mass="35849">MGGRKGGIYDIAVTAHDQEAEFVAGRDVLIIVFEGVQSLDVTGPLEVFTGAGPRAYRVTTASPDGTPVRTSSGLTLLPDLDLSAAPPPDTVVVPGGEGTRSNDPAVVDWLRRHASRARRVASVCSGAFLLAEAGLLAGRRATTHWRVCDSLARRYPDVEVDPQPIFVRDGPIATSAGVTAGIDLALALVEEDLGREIALEIARHLVMFLRRPGNQAQFSTQLSGQLAARPGLREVQRWIADNPHADLSVAALARRASLSPRQFARAFADEVGRTPGRYVDNVRLEAARRLLHDGDDGLERIAARCGYGTAETMRRAFVRELGVSPGEYRRRF</sequence>
<dbReference type="SUPFAM" id="SSF46689">
    <property type="entry name" value="Homeodomain-like"/>
    <property type="match status" value="2"/>
</dbReference>
<dbReference type="Gene3D" id="1.10.10.60">
    <property type="entry name" value="Homeodomain-like"/>
    <property type="match status" value="1"/>
</dbReference>
<evidence type="ECO:0000256" key="1">
    <source>
        <dbReference type="ARBA" id="ARBA00023015"/>
    </source>
</evidence>
<organism evidence="4 5">
    <name type="scientific">Actinoplanes subglobosus</name>
    <dbReference type="NCBI Taxonomy" id="1547892"/>
    <lineage>
        <taxon>Bacteria</taxon>
        <taxon>Bacillati</taxon>
        <taxon>Actinomycetota</taxon>
        <taxon>Actinomycetes</taxon>
        <taxon>Micromonosporales</taxon>
        <taxon>Micromonosporaceae</taxon>
        <taxon>Actinoplanes</taxon>
    </lineage>
</organism>
<keyword evidence="5" id="KW-1185">Reference proteome</keyword>
<evidence type="ECO:0000313" key="4">
    <source>
        <dbReference type="EMBL" id="MFC4063674.1"/>
    </source>
</evidence>
<dbReference type="InterPro" id="IPR029062">
    <property type="entry name" value="Class_I_gatase-like"/>
</dbReference>
<dbReference type="Proteomes" id="UP001595867">
    <property type="component" value="Unassembled WGS sequence"/>
</dbReference>
<gene>
    <name evidence="4" type="ORF">ACFO0C_01935</name>
</gene>
<dbReference type="EMBL" id="JBHSBL010000002">
    <property type="protein sequence ID" value="MFC4063674.1"/>
    <property type="molecule type" value="Genomic_DNA"/>
</dbReference>
<dbReference type="PROSITE" id="PS01124">
    <property type="entry name" value="HTH_ARAC_FAMILY_2"/>
    <property type="match status" value="1"/>
</dbReference>
<dbReference type="PANTHER" id="PTHR43130">
    <property type="entry name" value="ARAC-FAMILY TRANSCRIPTIONAL REGULATOR"/>
    <property type="match status" value="1"/>
</dbReference>
<accession>A0ABV8IHG8</accession>
<evidence type="ECO:0000256" key="2">
    <source>
        <dbReference type="ARBA" id="ARBA00023163"/>
    </source>
</evidence>
<reference evidence="5" key="1">
    <citation type="journal article" date="2019" name="Int. J. Syst. Evol. Microbiol.">
        <title>The Global Catalogue of Microorganisms (GCM) 10K type strain sequencing project: providing services to taxonomists for standard genome sequencing and annotation.</title>
        <authorList>
            <consortium name="The Broad Institute Genomics Platform"/>
            <consortium name="The Broad Institute Genome Sequencing Center for Infectious Disease"/>
            <person name="Wu L."/>
            <person name="Ma J."/>
        </authorList>
    </citation>
    <scope>NUCLEOTIDE SEQUENCE [LARGE SCALE GENOMIC DNA]</scope>
    <source>
        <strain evidence="5">TBRC 5832</strain>
    </source>
</reference>
<evidence type="ECO:0000313" key="5">
    <source>
        <dbReference type="Proteomes" id="UP001595867"/>
    </source>
</evidence>
<name>A0ABV8IHG8_9ACTN</name>